<dbReference type="AlphaFoldDB" id="A0A2S6NP52"/>
<feature type="domain" description="Transglycosylase SLT" evidence="5">
    <location>
        <begin position="504"/>
        <end position="603"/>
    </location>
</feature>
<accession>A0A2S6NP52</accession>
<organism evidence="6 7">
    <name type="scientific">Rhodopila globiformis</name>
    <name type="common">Rhodopseudomonas globiformis</name>
    <dbReference type="NCBI Taxonomy" id="1071"/>
    <lineage>
        <taxon>Bacteria</taxon>
        <taxon>Pseudomonadati</taxon>
        <taxon>Pseudomonadota</taxon>
        <taxon>Alphaproteobacteria</taxon>
        <taxon>Acetobacterales</taxon>
        <taxon>Acetobacteraceae</taxon>
        <taxon>Rhodopila</taxon>
    </lineage>
</organism>
<evidence type="ECO:0000259" key="5">
    <source>
        <dbReference type="Pfam" id="PF01464"/>
    </source>
</evidence>
<dbReference type="InterPro" id="IPR008258">
    <property type="entry name" value="Transglycosylase_SLT_dom_1"/>
</dbReference>
<dbReference type="GO" id="GO:0004553">
    <property type="term" value="F:hydrolase activity, hydrolyzing O-glycosyl compounds"/>
    <property type="evidence" value="ECO:0007669"/>
    <property type="project" value="InterPro"/>
</dbReference>
<dbReference type="Gene3D" id="1.10.530.10">
    <property type="match status" value="1"/>
</dbReference>
<dbReference type="InterPro" id="IPR023346">
    <property type="entry name" value="Lysozyme-like_dom_sf"/>
</dbReference>
<dbReference type="Gene3D" id="1.25.20.10">
    <property type="entry name" value="Bacterial muramidases"/>
    <property type="match status" value="1"/>
</dbReference>
<feature type="chain" id="PRO_5015549192" description="Transglycosylase SLT domain-containing protein" evidence="4">
    <location>
        <begin position="23"/>
        <end position="655"/>
    </location>
</feature>
<dbReference type="RefSeq" id="WP_104517017.1">
    <property type="nucleotide sequence ID" value="NZ_NHRY01000032.1"/>
</dbReference>
<evidence type="ECO:0000256" key="4">
    <source>
        <dbReference type="SAM" id="SignalP"/>
    </source>
</evidence>
<reference evidence="6 7" key="1">
    <citation type="journal article" date="2018" name="Arch. Microbiol.">
        <title>New insights into the metabolic potential of the phototrophic purple bacterium Rhodopila globiformis DSM 161(T) from its draft genome sequence and evidence for a vanadium-dependent nitrogenase.</title>
        <authorList>
            <person name="Imhoff J.F."/>
            <person name="Rahn T."/>
            <person name="Kunzel S."/>
            <person name="Neulinger S.C."/>
        </authorList>
    </citation>
    <scope>NUCLEOTIDE SEQUENCE [LARGE SCALE GENOMIC DNA]</scope>
    <source>
        <strain evidence="6 7">DSM 161</strain>
    </source>
</reference>
<dbReference type="Proteomes" id="UP000239724">
    <property type="component" value="Unassembled WGS sequence"/>
</dbReference>
<name>A0A2S6NP52_RHOGL</name>
<dbReference type="CDD" id="cd13401">
    <property type="entry name" value="Slt70-like"/>
    <property type="match status" value="1"/>
</dbReference>
<dbReference type="EMBL" id="NHRY01000032">
    <property type="protein sequence ID" value="PPQ39543.1"/>
    <property type="molecule type" value="Genomic_DNA"/>
</dbReference>
<dbReference type="OrthoDB" id="9815002at2"/>
<feature type="signal peptide" evidence="4">
    <location>
        <begin position="1"/>
        <end position="22"/>
    </location>
</feature>
<evidence type="ECO:0000256" key="3">
    <source>
        <dbReference type="ARBA" id="ARBA00022729"/>
    </source>
</evidence>
<comment type="caution">
    <text evidence="6">The sequence shown here is derived from an EMBL/GenBank/DDBJ whole genome shotgun (WGS) entry which is preliminary data.</text>
</comment>
<protein>
    <recommendedName>
        <fullName evidence="5">Transglycosylase SLT domain-containing protein</fullName>
    </recommendedName>
</protein>
<dbReference type="GO" id="GO:0042597">
    <property type="term" value="C:periplasmic space"/>
    <property type="evidence" value="ECO:0007669"/>
    <property type="project" value="InterPro"/>
</dbReference>
<comment type="similarity">
    <text evidence="2">Belongs to the virb1 family.</text>
</comment>
<evidence type="ECO:0000313" key="7">
    <source>
        <dbReference type="Proteomes" id="UP000239724"/>
    </source>
</evidence>
<dbReference type="Pfam" id="PF01464">
    <property type="entry name" value="SLT"/>
    <property type="match status" value="1"/>
</dbReference>
<dbReference type="SUPFAM" id="SSF48435">
    <property type="entry name" value="Bacterial muramidases"/>
    <property type="match status" value="1"/>
</dbReference>
<keyword evidence="7" id="KW-1185">Reference proteome</keyword>
<sequence length="655" mass="70936">MCVPIRCVIVGLALLLAGQACAQEAGPNPIAAIRANRWADAQAEAARFADPVPEKLVLYWRLRAPGAATAEEIASFMQRNPDWPQQEALEHRRQEAIASDPDDAAVLAQCTPPPALGSALLRCAEATANAGRAADATNLARRAWIDAIDDAASEAAFAHRWNGIITPDEQWARFQRLAWHNDHAAARQVARLDAAHRKAAEARLAVRRDDPRAEALVAALPASLQDDPGLMLDRARALRHADQIQQAVALWLKQGTQAQQEAPAHLPAFWAERSRLARRLLHDGDAANAYAANAYAANAYAIVAAHGQTAPEPKADAEFLAGFIALRMLHDPARAVPYFQALAASESAITRGRAHYWLGRAAAAAGRDPKPEYTKAAAWPETFYGQLASLALGESQATLDARIRALRDPPWTSQAAIAFAGHEVVRAAVWLMVWGDFQRARVFLLRVDQLSPTVPERTLTATLALRAGMPDGAVFIARRMGRDGIDLPRVGWPAPYEPAAPPDPAFSLGIMRQESSFDIAAVSPSGARGLMQLMPPTAQGIARELGIPAAVAALTSDATHNIRLGTAYLQEVLTRFDGCLPLAAAAYNAGPNRVSQWLADNGDPRTGPVDMVDWIELIPSAETRNYVQRVTENVVMYRAKRGDRTPILTNTPWTR</sequence>
<dbReference type="PANTHER" id="PTHR37423">
    <property type="entry name" value="SOLUBLE LYTIC MUREIN TRANSGLYCOSYLASE-RELATED"/>
    <property type="match status" value="1"/>
</dbReference>
<gene>
    <name evidence="6" type="ORF">CCS01_01220</name>
</gene>
<dbReference type="PANTHER" id="PTHR37423:SF2">
    <property type="entry name" value="MEMBRANE-BOUND LYTIC MUREIN TRANSGLYCOSYLASE C"/>
    <property type="match status" value="1"/>
</dbReference>
<comment type="similarity">
    <text evidence="1">Belongs to the transglycosylase Slt family.</text>
</comment>
<evidence type="ECO:0000256" key="1">
    <source>
        <dbReference type="ARBA" id="ARBA00007734"/>
    </source>
</evidence>
<dbReference type="SUPFAM" id="SSF53955">
    <property type="entry name" value="Lysozyme-like"/>
    <property type="match status" value="1"/>
</dbReference>
<proteinExistence type="inferred from homology"/>
<evidence type="ECO:0000256" key="2">
    <source>
        <dbReference type="ARBA" id="ARBA00009387"/>
    </source>
</evidence>
<dbReference type="InterPro" id="IPR008939">
    <property type="entry name" value="Lytic_TGlycosylase_superhlx_U"/>
</dbReference>
<evidence type="ECO:0000313" key="6">
    <source>
        <dbReference type="EMBL" id="PPQ39543.1"/>
    </source>
</evidence>
<dbReference type="PROSITE" id="PS51257">
    <property type="entry name" value="PROKAR_LIPOPROTEIN"/>
    <property type="match status" value="1"/>
</dbReference>
<keyword evidence="3 4" id="KW-0732">Signal</keyword>